<dbReference type="InterPro" id="IPR027266">
    <property type="entry name" value="TrmE/GcvT-like"/>
</dbReference>
<dbReference type="InterPro" id="IPR006222">
    <property type="entry name" value="GCVT_N"/>
</dbReference>
<keyword evidence="1" id="KW-0809">Transit peptide</keyword>
<evidence type="ECO:0000259" key="3">
    <source>
        <dbReference type="Pfam" id="PF25455"/>
    </source>
</evidence>
<dbReference type="NCBIfam" id="TIGR03317">
    <property type="entry name" value="ygfZ_signature"/>
    <property type="match status" value="1"/>
</dbReference>
<dbReference type="PANTHER" id="PTHR22602:SF0">
    <property type="entry name" value="TRANSFERASE CAF17, MITOCHONDRIAL-RELATED"/>
    <property type="match status" value="1"/>
</dbReference>
<dbReference type="Pfam" id="PF01571">
    <property type="entry name" value="GCV_T"/>
    <property type="match status" value="1"/>
</dbReference>
<dbReference type="EMBL" id="JACHIK010000008">
    <property type="protein sequence ID" value="MBB5043309.1"/>
    <property type="molecule type" value="Genomic_DNA"/>
</dbReference>
<feature type="domain" description="CAF17 C-terminal" evidence="3">
    <location>
        <begin position="196"/>
        <end position="267"/>
    </location>
</feature>
<protein>
    <recommendedName>
        <fullName evidence="6">Folate-binding protein YgfZ</fullName>
    </recommendedName>
</protein>
<keyword evidence="5" id="KW-1185">Reference proteome</keyword>
<dbReference type="InterPro" id="IPR045179">
    <property type="entry name" value="YgfZ/GcvT"/>
</dbReference>
<gene>
    <name evidence="4" type="ORF">HNQ66_002713</name>
</gene>
<accession>A0A7W8DUR7</accession>
<dbReference type="RefSeq" id="WP_184144680.1">
    <property type="nucleotide sequence ID" value="NZ_JACHIK010000008.1"/>
</dbReference>
<comment type="caution">
    <text evidence="4">The sequence shown here is derived from an EMBL/GenBank/DDBJ whole genome shotgun (WGS) entry which is preliminary data.</text>
</comment>
<dbReference type="SUPFAM" id="SSF103025">
    <property type="entry name" value="Folate-binding domain"/>
    <property type="match status" value="1"/>
</dbReference>
<dbReference type="Pfam" id="PF25455">
    <property type="entry name" value="Beta-barrel_CAF17_C"/>
    <property type="match status" value="1"/>
</dbReference>
<sequence length="281" mass="29445">MPSVTLSGRAFLRLSGKDAETFLQALITTDLPSLPEGEIRPGALLTPQGKILFDFLIRRDGADAFLIETGEEQRDGLLKRLTLYKLRAAVDLAAVEGGAVTVAWDAPEADAPHDARFAAAGVTVSRRPGAGGTDAPALYDGLRIAAGLPESGRDYALSDAFPHDVLLDRSGGLSFRKGCYVGQEVVSRMQHRGTARRRPVIVKAETALPATGTELLAGGKPIGTLGTVSGLLGLAVVRLDRAADAMRTGTPITAGDVPVTLELPAWTGLGFPEEATEVPAQ</sequence>
<proteinExistence type="predicted"/>
<dbReference type="AlphaFoldDB" id="A0A7W8DUR7"/>
<evidence type="ECO:0000313" key="4">
    <source>
        <dbReference type="EMBL" id="MBB5043309.1"/>
    </source>
</evidence>
<feature type="domain" description="GCVT N-terminal" evidence="2">
    <location>
        <begin position="12"/>
        <end position="103"/>
    </location>
</feature>
<reference evidence="4 5" key="1">
    <citation type="submission" date="2020-08" db="EMBL/GenBank/DDBJ databases">
        <title>Genomic Encyclopedia of Type Strains, Phase IV (KMG-IV): sequencing the most valuable type-strain genomes for metagenomic binning, comparative biology and taxonomic classification.</title>
        <authorList>
            <person name="Goeker M."/>
        </authorList>
    </citation>
    <scope>NUCLEOTIDE SEQUENCE [LARGE SCALE GENOMIC DNA]</scope>
    <source>
        <strain evidence="4 5">DSM 21319</strain>
    </source>
</reference>
<dbReference type="Proteomes" id="UP000535406">
    <property type="component" value="Unassembled WGS sequence"/>
</dbReference>
<dbReference type="PANTHER" id="PTHR22602">
    <property type="entry name" value="TRANSFERASE CAF17, MITOCHONDRIAL-RELATED"/>
    <property type="match status" value="1"/>
</dbReference>
<evidence type="ECO:0000256" key="1">
    <source>
        <dbReference type="ARBA" id="ARBA00022946"/>
    </source>
</evidence>
<dbReference type="GO" id="GO:0016226">
    <property type="term" value="P:iron-sulfur cluster assembly"/>
    <property type="evidence" value="ECO:0007669"/>
    <property type="project" value="TreeGrafter"/>
</dbReference>
<organism evidence="4 5">
    <name type="scientific">Shinella fusca</name>
    <dbReference type="NCBI Taxonomy" id="544480"/>
    <lineage>
        <taxon>Bacteria</taxon>
        <taxon>Pseudomonadati</taxon>
        <taxon>Pseudomonadota</taxon>
        <taxon>Alphaproteobacteria</taxon>
        <taxon>Hyphomicrobiales</taxon>
        <taxon>Rhizobiaceae</taxon>
        <taxon>Shinella</taxon>
    </lineage>
</organism>
<dbReference type="InterPro" id="IPR017703">
    <property type="entry name" value="YgfZ/GCV_T_CS"/>
</dbReference>
<name>A0A7W8DUR7_9HYPH</name>
<evidence type="ECO:0000313" key="5">
    <source>
        <dbReference type="Proteomes" id="UP000535406"/>
    </source>
</evidence>
<dbReference type="Gene3D" id="3.30.1360.120">
    <property type="entry name" value="Probable tRNA modification gtpase trme, domain 1"/>
    <property type="match status" value="2"/>
</dbReference>
<dbReference type="InterPro" id="IPR057460">
    <property type="entry name" value="CAF17_C"/>
</dbReference>
<evidence type="ECO:0008006" key="6">
    <source>
        <dbReference type="Google" id="ProtNLM"/>
    </source>
</evidence>
<evidence type="ECO:0000259" key="2">
    <source>
        <dbReference type="Pfam" id="PF01571"/>
    </source>
</evidence>
<dbReference type="PIRSF" id="PIRSF006487">
    <property type="entry name" value="GcvT"/>
    <property type="match status" value="1"/>
</dbReference>